<dbReference type="InterPro" id="IPR011010">
    <property type="entry name" value="DNA_brk_join_enz"/>
</dbReference>
<comment type="caution">
    <text evidence="9">The sequence shown here is derived from an EMBL/GenBank/DDBJ whole genome shotgun (WGS) entry which is preliminary data.</text>
</comment>
<evidence type="ECO:0000256" key="4">
    <source>
        <dbReference type="ARBA" id="ARBA00023029"/>
    </source>
</evidence>
<dbReference type="Gene3D" id="3.30.66.10">
    <property type="entry name" value="DNA topoisomerase I domain"/>
    <property type="match status" value="1"/>
</dbReference>
<sequence length="356" mass="39440">MARDDKDGLGDPAAVPVLEGGLVYTQDDTPGITRVKRGRGFSYHRPDGALIKDDKTLDRIRMLAIPPAYQNVWICPKPNGHVQATGRDARNRKQYRYHPDYRAAQDQAKFSRLALFGAALPAIRAQLDADLRARSTSRRCVIATIILLLDSTAIRIGNAMYAQQNRSYGLTTLRHRHVSLESSTIRFRFAGKGGRKWDVSLRNRRVARVIRGLQDLPGQQLFRYLDGDTVRAITSDDINGYLREIGGEDFSAKDFRTWSGTVTAAVALAELHQLEEPPKVAAAIKLAVLAASQALQNTPTICRKSYIHPAVFDTYSIDQALFAKMAGEDAEEQVLALLRAAENQGKQGTKPTTKRG</sequence>
<comment type="catalytic activity">
    <reaction evidence="1">
        <text>ATP-independent breakage of single-stranded DNA, followed by passage and rejoining.</text>
        <dbReference type="EC" id="5.6.2.1"/>
    </reaction>
</comment>
<dbReference type="PROSITE" id="PS52038">
    <property type="entry name" value="TOPO_IB_2"/>
    <property type="match status" value="1"/>
</dbReference>
<dbReference type="EC" id="5.6.2.1" evidence="3"/>
<name>A0ABQ1IXS0_9SPHN</name>
<evidence type="ECO:0000256" key="1">
    <source>
        <dbReference type="ARBA" id="ARBA00000213"/>
    </source>
</evidence>
<protein>
    <recommendedName>
        <fullName evidence="3">DNA topoisomerase</fullName>
        <ecNumber evidence="3">5.6.2.1</ecNumber>
    </recommendedName>
</protein>
<accession>A0ABQ1IXS0</accession>
<dbReference type="Gene3D" id="1.10.132.120">
    <property type="match status" value="1"/>
</dbReference>
<dbReference type="Gene3D" id="3.90.15.10">
    <property type="entry name" value="Topoisomerase I, Chain A, domain 3"/>
    <property type="match status" value="1"/>
</dbReference>
<evidence type="ECO:0000313" key="10">
    <source>
        <dbReference type="Proteomes" id="UP000614261"/>
    </source>
</evidence>
<dbReference type="SUPFAM" id="SSF56349">
    <property type="entry name" value="DNA breaking-rejoining enzymes"/>
    <property type="match status" value="1"/>
</dbReference>
<organism evidence="9 10">
    <name type="scientific">Blastomonas aquatica</name>
    <dbReference type="NCBI Taxonomy" id="1510276"/>
    <lineage>
        <taxon>Bacteria</taxon>
        <taxon>Pseudomonadati</taxon>
        <taxon>Pseudomonadota</taxon>
        <taxon>Alphaproteobacteria</taxon>
        <taxon>Sphingomonadales</taxon>
        <taxon>Sphingomonadaceae</taxon>
        <taxon>Blastomonas</taxon>
    </lineage>
</organism>
<evidence type="ECO:0000259" key="7">
    <source>
        <dbReference type="Pfam" id="PF01028"/>
    </source>
</evidence>
<evidence type="ECO:0000256" key="5">
    <source>
        <dbReference type="ARBA" id="ARBA00023125"/>
    </source>
</evidence>
<dbReference type="Pfam" id="PF21338">
    <property type="entry name" value="Top1B_N_bact"/>
    <property type="match status" value="1"/>
</dbReference>
<evidence type="ECO:0000259" key="8">
    <source>
        <dbReference type="Pfam" id="PF21338"/>
    </source>
</evidence>
<feature type="domain" description="DNA topoisomerase IB N-terminal" evidence="8">
    <location>
        <begin position="40"/>
        <end position="88"/>
    </location>
</feature>
<evidence type="ECO:0000256" key="2">
    <source>
        <dbReference type="ARBA" id="ARBA00006645"/>
    </source>
</evidence>
<dbReference type="InterPro" id="IPR013500">
    <property type="entry name" value="TopoI_cat_euk"/>
</dbReference>
<dbReference type="InterPro" id="IPR001631">
    <property type="entry name" value="TopoI"/>
</dbReference>
<evidence type="ECO:0000256" key="3">
    <source>
        <dbReference type="ARBA" id="ARBA00012891"/>
    </source>
</evidence>
<dbReference type="PRINTS" id="PR00416">
    <property type="entry name" value="EUTPISMRASEI"/>
</dbReference>
<evidence type="ECO:0000256" key="6">
    <source>
        <dbReference type="ARBA" id="ARBA00023235"/>
    </source>
</evidence>
<keyword evidence="10" id="KW-1185">Reference proteome</keyword>
<dbReference type="InterPro" id="IPR035447">
    <property type="entry name" value="DNA_topo_I_N_sf"/>
</dbReference>
<dbReference type="Proteomes" id="UP000614261">
    <property type="component" value="Unassembled WGS sequence"/>
</dbReference>
<gene>
    <name evidence="9" type="ORF">GCM10010833_06780</name>
</gene>
<dbReference type="SUPFAM" id="SSF55869">
    <property type="entry name" value="DNA topoisomerase I domain"/>
    <property type="match status" value="1"/>
</dbReference>
<dbReference type="Pfam" id="PF01028">
    <property type="entry name" value="Topoisom_I"/>
    <property type="match status" value="1"/>
</dbReference>
<dbReference type="RefSeq" id="WP_229736782.1">
    <property type="nucleotide sequence ID" value="NZ_BMGD01000001.1"/>
</dbReference>
<proteinExistence type="inferred from homology"/>
<dbReference type="InterPro" id="IPR049331">
    <property type="entry name" value="Top1B_N_bact"/>
</dbReference>
<keyword evidence="4" id="KW-0799">Topoisomerase</keyword>
<feature type="domain" description="DNA topoisomerase I catalytic core eukaryotic-type" evidence="7">
    <location>
        <begin position="101"/>
        <end position="315"/>
    </location>
</feature>
<keyword evidence="6" id="KW-0413">Isomerase</keyword>
<dbReference type="InterPro" id="IPR014711">
    <property type="entry name" value="TopoI_cat_a-hlx-sub_euk"/>
</dbReference>
<dbReference type="EMBL" id="BMGD01000001">
    <property type="protein sequence ID" value="GGB54751.1"/>
    <property type="molecule type" value="Genomic_DNA"/>
</dbReference>
<comment type="similarity">
    <text evidence="2">Belongs to the type IB topoisomerase family.</text>
</comment>
<evidence type="ECO:0000313" key="9">
    <source>
        <dbReference type="EMBL" id="GGB54751.1"/>
    </source>
</evidence>
<reference evidence="10" key="1">
    <citation type="journal article" date="2019" name="Int. J. Syst. Evol. Microbiol.">
        <title>The Global Catalogue of Microorganisms (GCM) 10K type strain sequencing project: providing services to taxonomists for standard genome sequencing and annotation.</title>
        <authorList>
            <consortium name="The Broad Institute Genomics Platform"/>
            <consortium name="The Broad Institute Genome Sequencing Center for Infectious Disease"/>
            <person name="Wu L."/>
            <person name="Ma J."/>
        </authorList>
    </citation>
    <scope>NUCLEOTIDE SEQUENCE [LARGE SCALE GENOMIC DNA]</scope>
    <source>
        <strain evidence="10">CGMCC 1.12851</strain>
    </source>
</reference>
<keyword evidence="5" id="KW-0238">DNA-binding</keyword>